<sequence>MEFFQCDQITLAKEALLEDIKLARYFIRKDRSIHMDVGSKKHILEVLLNYNPLWLKIALETIFNGRINDHSKNEVRSLVRFLTQHLLSFKEVAKRKNKNITTYFMNEKNVKTAKEYILYHYVLIVHFLDVAKRKRLIDHDPCLFRHKAACKSSRDIIISFSREYITGVGDITKSLRNAGIHLEHIQQPIEEFNFTINILSKDLRCGLRLARILEIIFHRNDILPNLYYPSNNITRKLHNMGIVFEILGQVGIDLNCYGQTTSPRDICVGN</sequence>
<keyword evidence="2" id="KW-0963">Cytoplasm</keyword>
<dbReference type="EMBL" id="MUJZ01015837">
    <property type="protein sequence ID" value="OTF80964.1"/>
    <property type="molecule type" value="Genomic_DNA"/>
</dbReference>
<proteinExistence type="predicted"/>
<dbReference type="AlphaFoldDB" id="A0A1Y3BLT4"/>
<dbReference type="GO" id="GO:0005737">
    <property type="term" value="C:cytoplasm"/>
    <property type="evidence" value="ECO:0007669"/>
    <property type="project" value="UniProtKB-SubCell"/>
</dbReference>
<feature type="non-terminal residue" evidence="4">
    <location>
        <position position="270"/>
    </location>
</feature>
<dbReference type="PANTHER" id="PTHR22706">
    <property type="entry name" value="ASSEMBLY FACTOR FOR SPINDLE MICROTUBULES"/>
    <property type="match status" value="1"/>
</dbReference>
<evidence type="ECO:0000256" key="2">
    <source>
        <dbReference type="ARBA" id="ARBA00022490"/>
    </source>
</evidence>
<dbReference type="GO" id="GO:0000922">
    <property type="term" value="C:spindle pole"/>
    <property type="evidence" value="ECO:0007669"/>
    <property type="project" value="TreeGrafter"/>
</dbReference>
<evidence type="ECO:0000256" key="3">
    <source>
        <dbReference type="ARBA" id="ARBA00022860"/>
    </source>
</evidence>
<dbReference type="Gene3D" id="1.10.418.10">
    <property type="entry name" value="Calponin-like domain"/>
    <property type="match status" value="1"/>
</dbReference>
<comment type="subcellular location">
    <subcellularLocation>
        <location evidence="1">Cytoplasm</location>
    </subcellularLocation>
</comment>
<evidence type="ECO:0000256" key="1">
    <source>
        <dbReference type="ARBA" id="ARBA00004496"/>
    </source>
</evidence>
<dbReference type="OrthoDB" id="6515918at2759"/>
<dbReference type="Proteomes" id="UP000194236">
    <property type="component" value="Unassembled WGS sequence"/>
</dbReference>
<keyword evidence="5" id="KW-1185">Reference proteome</keyword>
<comment type="caution">
    <text evidence="4">The sequence shown here is derived from an EMBL/GenBank/DDBJ whole genome shotgun (WGS) entry which is preliminary data.</text>
</comment>
<name>A0A1Y3BLT4_EURMA</name>
<reference evidence="4 5" key="1">
    <citation type="submission" date="2017-03" db="EMBL/GenBank/DDBJ databases">
        <title>Genome Survey of Euroglyphus maynei.</title>
        <authorList>
            <person name="Arlian L.G."/>
            <person name="Morgan M.S."/>
            <person name="Rider S.D."/>
        </authorList>
    </citation>
    <scope>NUCLEOTIDE SEQUENCE [LARGE SCALE GENOMIC DNA]</scope>
    <source>
        <strain evidence="4">Arlian Lab</strain>
        <tissue evidence="4">Whole body</tissue>
    </source>
</reference>
<dbReference type="PANTHER" id="PTHR22706:SF1">
    <property type="entry name" value="ASSEMBLY FACTOR FOR SPINDLE MICROTUBULES"/>
    <property type="match status" value="1"/>
</dbReference>
<dbReference type="SUPFAM" id="SSF47576">
    <property type="entry name" value="Calponin-homology domain, CH-domain"/>
    <property type="match status" value="1"/>
</dbReference>
<dbReference type="GO" id="GO:0005516">
    <property type="term" value="F:calmodulin binding"/>
    <property type="evidence" value="ECO:0007669"/>
    <property type="project" value="UniProtKB-KW"/>
</dbReference>
<dbReference type="GO" id="GO:0000278">
    <property type="term" value="P:mitotic cell cycle"/>
    <property type="evidence" value="ECO:0007669"/>
    <property type="project" value="TreeGrafter"/>
</dbReference>
<gene>
    <name evidence="4" type="ORF">BLA29_009002</name>
</gene>
<protein>
    <submittedName>
        <fullName evidence="4">Abnormal spindle-like protein</fullName>
    </submittedName>
</protein>
<evidence type="ECO:0000313" key="5">
    <source>
        <dbReference type="Proteomes" id="UP000194236"/>
    </source>
</evidence>
<dbReference type="InterPro" id="IPR051185">
    <property type="entry name" value="ASPM"/>
</dbReference>
<dbReference type="GO" id="GO:0051295">
    <property type="term" value="P:establishment of meiotic spindle localization"/>
    <property type="evidence" value="ECO:0007669"/>
    <property type="project" value="TreeGrafter"/>
</dbReference>
<accession>A0A1Y3BLT4</accession>
<dbReference type="GO" id="GO:0007051">
    <property type="term" value="P:spindle organization"/>
    <property type="evidence" value="ECO:0007669"/>
    <property type="project" value="TreeGrafter"/>
</dbReference>
<keyword evidence="3" id="KW-0112">Calmodulin-binding</keyword>
<organism evidence="4 5">
    <name type="scientific">Euroglyphus maynei</name>
    <name type="common">Mayne's house dust mite</name>
    <dbReference type="NCBI Taxonomy" id="6958"/>
    <lineage>
        <taxon>Eukaryota</taxon>
        <taxon>Metazoa</taxon>
        <taxon>Ecdysozoa</taxon>
        <taxon>Arthropoda</taxon>
        <taxon>Chelicerata</taxon>
        <taxon>Arachnida</taxon>
        <taxon>Acari</taxon>
        <taxon>Acariformes</taxon>
        <taxon>Sarcoptiformes</taxon>
        <taxon>Astigmata</taxon>
        <taxon>Psoroptidia</taxon>
        <taxon>Analgoidea</taxon>
        <taxon>Pyroglyphidae</taxon>
        <taxon>Pyroglyphinae</taxon>
        <taxon>Euroglyphus</taxon>
    </lineage>
</organism>
<dbReference type="InterPro" id="IPR036872">
    <property type="entry name" value="CH_dom_sf"/>
</dbReference>
<evidence type="ECO:0000313" key="4">
    <source>
        <dbReference type="EMBL" id="OTF80964.1"/>
    </source>
</evidence>